<dbReference type="CDD" id="cd00342">
    <property type="entry name" value="gram_neg_porins"/>
    <property type="match status" value="1"/>
</dbReference>
<evidence type="ECO:0000256" key="3">
    <source>
        <dbReference type="ARBA" id="ARBA00022448"/>
    </source>
</evidence>
<gene>
    <name evidence="13" type="ORF">E6A55_20530</name>
</gene>
<dbReference type="EMBL" id="CP039288">
    <property type="protein sequence ID" value="QCC03016.1"/>
    <property type="molecule type" value="Genomic_DNA"/>
</dbReference>
<dbReference type="GO" id="GO:0009279">
    <property type="term" value="C:cell outer membrane"/>
    <property type="evidence" value="ECO:0007669"/>
    <property type="project" value="UniProtKB-SubCell"/>
</dbReference>
<evidence type="ECO:0000259" key="12">
    <source>
        <dbReference type="Pfam" id="PF13609"/>
    </source>
</evidence>
<keyword evidence="4" id="KW-1134">Transmembrane beta strand</keyword>
<evidence type="ECO:0000256" key="8">
    <source>
        <dbReference type="ARBA" id="ARBA00023114"/>
    </source>
</evidence>
<keyword evidence="7" id="KW-0406">Ion transport</keyword>
<keyword evidence="8" id="KW-0626">Porin</keyword>
<dbReference type="PANTHER" id="PTHR34501:SF9">
    <property type="entry name" value="MAJOR OUTER MEMBRANE PROTEIN P.IA"/>
    <property type="match status" value="1"/>
</dbReference>
<evidence type="ECO:0000256" key="2">
    <source>
        <dbReference type="ARBA" id="ARBA00011233"/>
    </source>
</evidence>
<evidence type="ECO:0000256" key="10">
    <source>
        <dbReference type="ARBA" id="ARBA00023237"/>
    </source>
</evidence>
<evidence type="ECO:0000313" key="13">
    <source>
        <dbReference type="EMBL" id="QCC03016.1"/>
    </source>
</evidence>
<evidence type="ECO:0000256" key="7">
    <source>
        <dbReference type="ARBA" id="ARBA00023065"/>
    </source>
</evidence>
<evidence type="ECO:0000256" key="11">
    <source>
        <dbReference type="SAM" id="SignalP"/>
    </source>
</evidence>
<comment type="subunit">
    <text evidence="2">Homotrimer.</text>
</comment>
<dbReference type="SUPFAM" id="SSF56935">
    <property type="entry name" value="Porins"/>
    <property type="match status" value="1"/>
</dbReference>
<reference evidence="13 14" key="1">
    <citation type="submission" date="2019-04" db="EMBL/GenBank/DDBJ databases">
        <title>Long-read de novo sequencing of Cupriavidus necator H16.</title>
        <authorList>
            <person name="Little G.T."/>
            <person name="Ehsaan M."/>
            <person name="Arenas-Lopez C."/>
            <person name="Jawed K."/>
            <person name="Winzer K."/>
            <person name="Kovacs K."/>
            <person name="Malys N."/>
            <person name="Minton N.P."/>
        </authorList>
    </citation>
    <scope>NUCLEOTIDE SEQUENCE [LARGE SCALE GENOMIC DNA]</scope>
    <source>
        <strain evidence="13 14">H16</strain>
    </source>
</reference>
<organism evidence="13 14">
    <name type="scientific">Cupriavidus necator (strain ATCC 17699 / DSM 428 / KCTC 22496 / NCIMB 10442 / H16 / Stanier 337)</name>
    <name type="common">Ralstonia eutropha</name>
    <dbReference type="NCBI Taxonomy" id="381666"/>
    <lineage>
        <taxon>Bacteria</taxon>
        <taxon>Pseudomonadati</taxon>
        <taxon>Pseudomonadota</taxon>
        <taxon>Betaproteobacteria</taxon>
        <taxon>Burkholderiales</taxon>
        <taxon>Burkholderiaceae</taxon>
        <taxon>Cupriavidus</taxon>
    </lineage>
</organism>
<dbReference type="Gene3D" id="2.40.160.10">
    <property type="entry name" value="Porin"/>
    <property type="match status" value="1"/>
</dbReference>
<evidence type="ECO:0000256" key="4">
    <source>
        <dbReference type="ARBA" id="ARBA00022452"/>
    </source>
</evidence>
<feature type="chain" id="PRO_5042151962" evidence="11">
    <location>
        <begin position="35"/>
        <end position="364"/>
    </location>
</feature>
<dbReference type="Pfam" id="PF13609">
    <property type="entry name" value="Porin_4"/>
    <property type="match status" value="1"/>
</dbReference>
<accession>A0AAE5ZGM9</accession>
<proteinExistence type="predicted"/>
<comment type="subcellular location">
    <subcellularLocation>
        <location evidence="1">Cell outer membrane</location>
        <topology evidence="1">Multi-pass membrane protein</topology>
    </subcellularLocation>
</comment>
<keyword evidence="3" id="KW-0813">Transport</keyword>
<name>A0AAE5ZGM9_CUPNH</name>
<evidence type="ECO:0000256" key="6">
    <source>
        <dbReference type="ARBA" id="ARBA00022729"/>
    </source>
</evidence>
<sequence>MRIDMGMKRAMLARCVLGAAVAFGAGGHSIYAAAQSSSVNLYGVADVGLVHENGAAAGSVTKVTSGMMSGSRVGMRGREELGGGTAAFFTLEAGILMDTGASGQGGLLFGRQAYVGLDASPGRITMGRQYTTLALAQVEFDPFVTGLAGTSANLISAGGRGGSNRVDNALKYNLPGTLGGLDGELSYSFGEVPGSAATNSQFGASLGYSGGSFMGRVAYADAHDANGPGKNAREVFFGAKYDFGLATGYLNYVINRGAIIPGTPNFKSEDVLVGASIPVGAGRVVTSYIYKNDRTDADNDAHQFAIGYVHNLSKRTRLYTSYAHIWNRAANTAKSGFYRVWNANDVGNPLAGNSAFNVGINHTF</sequence>
<dbReference type="AlphaFoldDB" id="A0AAE5ZGM9"/>
<evidence type="ECO:0000256" key="5">
    <source>
        <dbReference type="ARBA" id="ARBA00022692"/>
    </source>
</evidence>
<protein>
    <submittedName>
        <fullName evidence="13">Porin</fullName>
    </submittedName>
</protein>
<feature type="signal peptide" evidence="11">
    <location>
        <begin position="1"/>
        <end position="34"/>
    </location>
</feature>
<dbReference type="Proteomes" id="UP000296079">
    <property type="component" value="Chromosome 2"/>
</dbReference>
<keyword evidence="6 11" id="KW-0732">Signal</keyword>
<keyword evidence="10" id="KW-0998">Cell outer membrane</keyword>
<feature type="domain" description="Porin" evidence="12">
    <location>
        <begin position="26"/>
        <end position="328"/>
    </location>
</feature>
<keyword evidence="5" id="KW-0812">Transmembrane</keyword>
<evidence type="ECO:0000313" key="14">
    <source>
        <dbReference type="Proteomes" id="UP000296079"/>
    </source>
</evidence>
<dbReference type="PANTHER" id="PTHR34501">
    <property type="entry name" value="PROTEIN YDDL-RELATED"/>
    <property type="match status" value="1"/>
</dbReference>
<dbReference type="GO" id="GO:0046930">
    <property type="term" value="C:pore complex"/>
    <property type="evidence" value="ECO:0007669"/>
    <property type="project" value="UniProtKB-KW"/>
</dbReference>
<keyword evidence="9" id="KW-0472">Membrane</keyword>
<dbReference type="InterPro" id="IPR023614">
    <property type="entry name" value="Porin_dom_sf"/>
</dbReference>
<dbReference type="GO" id="GO:0015288">
    <property type="term" value="F:porin activity"/>
    <property type="evidence" value="ECO:0007669"/>
    <property type="project" value="UniProtKB-KW"/>
</dbReference>
<evidence type="ECO:0000256" key="1">
    <source>
        <dbReference type="ARBA" id="ARBA00004571"/>
    </source>
</evidence>
<dbReference type="InterPro" id="IPR050298">
    <property type="entry name" value="Gram-neg_bact_OMP"/>
</dbReference>
<evidence type="ECO:0000256" key="9">
    <source>
        <dbReference type="ARBA" id="ARBA00023136"/>
    </source>
</evidence>
<dbReference type="RefSeq" id="WP_136227844.1">
    <property type="nucleotide sequence ID" value="NC_008314.1"/>
</dbReference>
<dbReference type="GO" id="GO:0006811">
    <property type="term" value="P:monoatomic ion transport"/>
    <property type="evidence" value="ECO:0007669"/>
    <property type="project" value="UniProtKB-KW"/>
</dbReference>
<dbReference type="InterPro" id="IPR033900">
    <property type="entry name" value="Gram_neg_porin_domain"/>
</dbReference>